<dbReference type="GO" id="GO:0004965">
    <property type="term" value="F:G protein-coupled GABA receptor activity"/>
    <property type="evidence" value="ECO:0007669"/>
    <property type="project" value="InterPro"/>
</dbReference>
<dbReference type="CDD" id="cd15047">
    <property type="entry name" value="7tmC_GABA-B-like"/>
    <property type="match status" value="1"/>
</dbReference>
<organism evidence="13 14">
    <name type="scientific">Melipona bicolor</name>
    <dbReference type="NCBI Taxonomy" id="60889"/>
    <lineage>
        <taxon>Eukaryota</taxon>
        <taxon>Metazoa</taxon>
        <taxon>Ecdysozoa</taxon>
        <taxon>Arthropoda</taxon>
        <taxon>Hexapoda</taxon>
        <taxon>Insecta</taxon>
        <taxon>Pterygota</taxon>
        <taxon>Neoptera</taxon>
        <taxon>Endopterygota</taxon>
        <taxon>Hymenoptera</taxon>
        <taxon>Apocrita</taxon>
        <taxon>Aculeata</taxon>
        <taxon>Apoidea</taxon>
        <taxon>Anthophila</taxon>
        <taxon>Apidae</taxon>
        <taxon>Melipona</taxon>
    </lineage>
</organism>
<evidence type="ECO:0000256" key="7">
    <source>
        <dbReference type="ARBA" id="ARBA00023180"/>
    </source>
</evidence>
<feature type="transmembrane region" description="Helical" evidence="11">
    <location>
        <begin position="73"/>
        <end position="90"/>
    </location>
</feature>
<dbReference type="InterPro" id="IPR002455">
    <property type="entry name" value="GPCR3_GABA-B"/>
</dbReference>
<keyword evidence="7" id="KW-0325">Glycoprotein</keyword>
<feature type="compositionally biased region" description="Polar residues" evidence="10">
    <location>
        <begin position="834"/>
        <end position="843"/>
    </location>
</feature>
<evidence type="ECO:0000256" key="2">
    <source>
        <dbReference type="ARBA" id="ARBA00022692"/>
    </source>
</evidence>
<feature type="compositionally biased region" description="Polar residues" evidence="10">
    <location>
        <begin position="669"/>
        <end position="683"/>
    </location>
</feature>
<evidence type="ECO:0000256" key="9">
    <source>
        <dbReference type="SAM" id="Coils"/>
    </source>
</evidence>
<feature type="transmembrane region" description="Helical" evidence="11">
    <location>
        <begin position="153"/>
        <end position="174"/>
    </location>
</feature>
<evidence type="ECO:0000256" key="4">
    <source>
        <dbReference type="ARBA" id="ARBA00023040"/>
    </source>
</evidence>
<protein>
    <recommendedName>
        <fullName evidence="12">G-protein coupled receptors family 3 profile domain-containing protein</fullName>
    </recommendedName>
</protein>
<feature type="domain" description="G-protein coupled receptors family 3 profile" evidence="12">
    <location>
        <begin position="103"/>
        <end position="304"/>
    </location>
</feature>
<dbReference type="Proteomes" id="UP001177670">
    <property type="component" value="Unassembled WGS sequence"/>
</dbReference>
<dbReference type="PROSITE" id="PS50259">
    <property type="entry name" value="G_PROTEIN_RECEP_F3_4"/>
    <property type="match status" value="1"/>
</dbReference>
<dbReference type="InterPro" id="IPR017978">
    <property type="entry name" value="GPCR_3_C"/>
</dbReference>
<feature type="transmembrane region" description="Helical" evidence="11">
    <location>
        <begin position="275"/>
        <end position="297"/>
    </location>
</feature>
<evidence type="ECO:0000256" key="11">
    <source>
        <dbReference type="SAM" id="Phobius"/>
    </source>
</evidence>
<evidence type="ECO:0000256" key="8">
    <source>
        <dbReference type="ARBA" id="ARBA00023224"/>
    </source>
</evidence>
<dbReference type="PANTHER" id="PTHR10519">
    <property type="entry name" value="GABA-B RECEPTOR"/>
    <property type="match status" value="1"/>
</dbReference>
<keyword evidence="9" id="KW-0175">Coiled coil</keyword>
<evidence type="ECO:0000256" key="3">
    <source>
        <dbReference type="ARBA" id="ARBA00022989"/>
    </source>
</evidence>
<evidence type="ECO:0000256" key="6">
    <source>
        <dbReference type="ARBA" id="ARBA00023170"/>
    </source>
</evidence>
<feature type="compositionally biased region" description="Polar residues" evidence="10">
    <location>
        <begin position="818"/>
        <end position="827"/>
    </location>
</feature>
<feature type="region of interest" description="Disordered" evidence="10">
    <location>
        <begin position="726"/>
        <end position="867"/>
    </location>
</feature>
<name>A0AA40FVS0_9HYME</name>
<comment type="caution">
    <text evidence="13">The sequence shown here is derived from an EMBL/GenBank/DDBJ whole genome shotgun (WGS) entry which is preliminary data.</text>
</comment>
<proteinExistence type="predicted"/>
<dbReference type="PRINTS" id="PR01177">
    <property type="entry name" value="GABAB1RECPTR"/>
</dbReference>
<evidence type="ECO:0000256" key="5">
    <source>
        <dbReference type="ARBA" id="ARBA00023136"/>
    </source>
</evidence>
<keyword evidence="6" id="KW-0675">Receptor</keyword>
<reference evidence="13" key="1">
    <citation type="submission" date="2021-10" db="EMBL/GenBank/DDBJ databases">
        <title>Melipona bicolor Genome sequencing and assembly.</title>
        <authorList>
            <person name="Araujo N.S."/>
            <person name="Arias M.C."/>
        </authorList>
    </citation>
    <scope>NUCLEOTIDE SEQUENCE</scope>
    <source>
        <strain evidence="13">USP_2M_L1-L4_2017</strain>
        <tissue evidence="13">Whole body</tissue>
    </source>
</reference>
<evidence type="ECO:0000256" key="1">
    <source>
        <dbReference type="ARBA" id="ARBA00004141"/>
    </source>
</evidence>
<feature type="region of interest" description="Disordered" evidence="10">
    <location>
        <begin position="638"/>
        <end position="685"/>
    </location>
</feature>
<dbReference type="Pfam" id="PF00003">
    <property type="entry name" value="7tm_3"/>
    <property type="match status" value="1"/>
</dbReference>
<accession>A0AA40FVS0</accession>
<keyword evidence="4" id="KW-0297">G-protein coupled receptor</keyword>
<keyword evidence="3 11" id="KW-1133">Transmembrane helix</keyword>
<feature type="compositionally biased region" description="Low complexity" evidence="10">
    <location>
        <begin position="784"/>
        <end position="808"/>
    </location>
</feature>
<dbReference type="PRINTS" id="PR01176">
    <property type="entry name" value="GABABRECEPTR"/>
</dbReference>
<keyword evidence="14" id="KW-1185">Reference proteome</keyword>
<evidence type="ECO:0000313" key="13">
    <source>
        <dbReference type="EMBL" id="KAK1126288.1"/>
    </source>
</evidence>
<keyword evidence="8" id="KW-0807">Transducer</keyword>
<evidence type="ECO:0000259" key="12">
    <source>
        <dbReference type="PROSITE" id="PS50259"/>
    </source>
</evidence>
<keyword evidence="5 11" id="KW-0472">Membrane</keyword>
<evidence type="ECO:0000256" key="10">
    <source>
        <dbReference type="SAM" id="MobiDB-lite"/>
    </source>
</evidence>
<dbReference type="EMBL" id="JAHYIQ010000014">
    <property type="protein sequence ID" value="KAK1126288.1"/>
    <property type="molecule type" value="Genomic_DNA"/>
</dbReference>
<feature type="transmembrane region" description="Helical" evidence="11">
    <location>
        <begin position="212"/>
        <end position="232"/>
    </location>
</feature>
<dbReference type="AlphaFoldDB" id="A0AA40FVS0"/>
<dbReference type="PANTHER" id="PTHR10519:SF46">
    <property type="entry name" value="METABOTROPIC GABA-B RECEPTOR SUBTYPE 3, ISOFORM A"/>
    <property type="match status" value="1"/>
</dbReference>
<sequence>MSVVTIREHSKNTKWVIFLTTRLRVVTVAPAAFLAVTCLASIGVTLAFAFLAFNLHFRRHKSIKLSSPRLNNMAAVGCGLVYGAVILLGLDHATLPDSNDYYPTVCTARVYLLSAGFSLAFGSMFTKTYRVHRIFTRSRSGVVKNKLLQDTQLISLICVLLLIDGLVVTLWVTFDPMQRHLRNLTLEINPQDRGVVYQPQVEVCRSQHTNSWLGALYIYKGLLLIVGVYMAWETRHVKIPALNDSQYIGMSVYFVVITSGIVVVLANLMSDRATLAFVTITALILASTTATLALLFLPQLTNILAGERADPVVQSLGLKIECNTRRFVTDDRTELQYRVEVQNRVYRREMAQLELELARLEKQLAQEPVEPSHASSSASIPQRNPSIGGGLPLLLLSVLPPVIPRASWPSADSSGFSFILSANSQIYHGACRSNLLVIRADALRDNHTRVNTKILVRTLCSGEKCKWFSSFLFYDISQLVPASAFALRASVRLMARMSLTIRIRRGTVAFSSQPDLEPDGTRRSLADIYKLHRRRETEGPNRLGVFQRLFSLFGSRPTSRKTSTASFTGVASALRLHMGYIAGLVPGTKAASTCQVNAQGSRSPHPRCGSGPIISITSEEDRRLSLGLRRKEYSEPRVNFSLPPKASTSQTSSREKIRGSPRFPHRIVPTNSLNTIAPGSSISRSHRWHSMEDARKSKVSQFPRGSSCSPSSDVWATREFGIPLSELGNSARGKKTSESSALTVMAESSVNPDDAKLGNNLKKLFEESDTQGNVSPADSELKITRSISSSSSSPTNTRTSSATNGVSSSRKESSSESAQLDTSTNFVQKLECSRPSSPITRATNPDGPSETDNCANATCEDGKSTAA</sequence>
<dbReference type="GO" id="GO:0007214">
    <property type="term" value="P:gamma-aminobutyric acid signaling pathway"/>
    <property type="evidence" value="ECO:0007669"/>
    <property type="project" value="TreeGrafter"/>
</dbReference>
<feature type="transmembrane region" description="Helical" evidence="11">
    <location>
        <begin position="252"/>
        <end position="269"/>
    </location>
</feature>
<evidence type="ECO:0000313" key="14">
    <source>
        <dbReference type="Proteomes" id="UP001177670"/>
    </source>
</evidence>
<gene>
    <name evidence="13" type="ORF">K0M31_004919</name>
</gene>
<feature type="transmembrane region" description="Helical" evidence="11">
    <location>
        <begin position="31"/>
        <end position="53"/>
    </location>
</feature>
<feature type="transmembrane region" description="Helical" evidence="11">
    <location>
        <begin position="110"/>
        <end position="132"/>
    </location>
</feature>
<keyword evidence="2 11" id="KW-0812">Transmembrane</keyword>
<comment type="subcellular location">
    <subcellularLocation>
        <location evidence="1">Membrane</location>
        <topology evidence="1">Multi-pass membrane protein</topology>
    </subcellularLocation>
</comment>
<feature type="coiled-coil region" evidence="9">
    <location>
        <begin position="343"/>
        <end position="370"/>
    </location>
</feature>
<feature type="compositionally biased region" description="Polar residues" evidence="10">
    <location>
        <begin position="738"/>
        <end position="751"/>
    </location>
</feature>
<dbReference type="GO" id="GO:0038039">
    <property type="term" value="C:G protein-coupled receptor heterodimeric complex"/>
    <property type="evidence" value="ECO:0007669"/>
    <property type="project" value="TreeGrafter"/>
</dbReference>